<proteinExistence type="predicted"/>
<organism evidence="1">
    <name type="scientific">Bacillus phage SDFMU_Pbc</name>
    <dbReference type="NCBI Taxonomy" id="3076135"/>
    <lineage>
        <taxon>Viruses</taxon>
        <taxon>Duplodnaviria</taxon>
        <taxon>Heunggongvirae</taxon>
        <taxon>Uroviricota</taxon>
        <taxon>Caudoviricetes</taxon>
        <taxon>Herelleviridae</taxon>
        <taxon>Bastillevirinae</taxon>
        <taxon>Agatevirus</taxon>
        <taxon>Agatevirus agate</taxon>
    </lineage>
</organism>
<accession>A0AA96QYH0</accession>
<protein>
    <submittedName>
        <fullName evidence="1">Uncharacterized protein</fullName>
    </submittedName>
</protein>
<sequence>MIMSRYEMYYTDEVAPTRFEEAGGQVRFYVTDKPVFPFVVPVEIDKMYGLSKLYPTKDKSTEGLTVQLFTPYVGELGRILRFKPVLEDLL</sequence>
<evidence type="ECO:0000313" key="1">
    <source>
        <dbReference type="EMBL" id="WNO29939.1"/>
    </source>
</evidence>
<reference evidence="1" key="1">
    <citation type="submission" date="2023-04" db="EMBL/GenBank/DDBJ databases">
        <authorList>
            <person name="Zhang X."/>
        </authorList>
    </citation>
    <scope>NUCLEOTIDE SEQUENCE</scope>
</reference>
<dbReference type="EMBL" id="OQ884030">
    <property type="protein sequence ID" value="WNO29939.1"/>
    <property type="molecule type" value="Genomic_DNA"/>
</dbReference>
<name>A0AA96QYH0_9CAUD</name>